<protein>
    <submittedName>
        <fullName evidence="2">Uncharacterized protein</fullName>
    </submittedName>
</protein>
<accession>A0ABY8F954</accession>
<gene>
    <name evidence="2" type="ORF">K1718_10405</name>
</gene>
<evidence type="ECO:0000313" key="2">
    <source>
        <dbReference type="EMBL" id="WFE91746.1"/>
    </source>
</evidence>
<dbReference type="RefSeq" id="WP_265684351.1">
    <property type="nucleotide sequence ID" value="NZ_CP120863.1"/>
</dbReference>
<name>A0ABY8F954_9HYPH</name>
<proteinExistence type="predicted"/>
<feature type="chain" id="PRO_5045347624" evidence="1">
    <location>
        <begin position="21"/>
        <end position="77"/>
    </location>
</feature>
<reference evidence="2 3" key="1">
    <citation type="submission" date="2023-03" db="EMBL/GenBank/DDBJ databases">
        <title>Roseibium porphyridii sp. nov. and Roseibium rhodosorbium sp. nov. isolated from marine algae, Porphyridium cruentum and Rhodosorus marinus, respectively.</title>
        <authorList>
            <person name="Lee M.W."/>
            <person name="Choi B.J."/>
            <person name="Lee J.K."/>
            <person name="Choi D.G."/>
            <person name="Baek J.H."/>
            <person name="Bayburt H."/>
            <person name="Kim J.M."/>
            <person name="Han D.M."/>
            <person name="Kim K.H."/>
            <person name="Jeon C.O."/>
        </authorList>
    </citation>
    <scope>NUCLEOTIDE SEQUENCE [LARGE SCALE GENOMIC DNA]</scope>
    <source>
        <strain evidence="2 3">KMA01</strain>
    </source>
</reference>
<organism evidence="2 3">
    <name type="scientific">Roseibium porphyridii</name>
    <dbReference type="NCBI Taxonomy" id="2866279"/>
    <lineage>
        <taxon>Bacteria</taxon>
        <taxon>Pseudomonadati</taxon>
        <taxon>Pseudomonadota</taxon>
        <taxon>Alphaproteobacteria</taxon>
        <taxon>Hyphomicrobiales</taxon>
        <taxon>Stappiaceae</taxon>
        <taxon>Roseibium</taxon>
    </lineage>
</organism>
<feature type="signal peptide" evidence="1">
    <location>
        <begin position="1"/>
        <end position="20"/>
    </location>
</feature>
<sequence length="77" mass="7983">MKMLCLAALTLSLSAAVSVASETDTKLTCEKLVALYIELGKSSGQAVSKEAARAAVMSENPSDADCAAMLALFSKQK</sequence>
<evidence type="ECO:0000256" key="1">
    <source>
        <dbReference type="SAM" id="SignalP"/>
    </source>
</evidence>
<keyword evidence="1" id="KW-0732">Signal</keyword>
<dbReference type="EMBL" id="CP120863">
    <property type="protein sequence ID" value="WFE91746.1"/>
    <property type="molecule type" value="Genomic_DNA"/>
</dbReference>
<keyword evidence="3" id="KW-1185">Reference proteome</keyword>
<evidence type="ECO:0000313" key="3">
    <source>
        <dbReference type="Proteomes" id="UP001209803"/>
    </source>
</evidence>
<dbReference type="Proteomes" id="UP001209803">
    <property type="component" value="Chromosome"/>
</dbReference>